<accession>A0ABQ2DCT3</accession>
<feature type="domain" description="N-acetyltransferase" evidence="5">
    <location>
        <begin position="1"/>
        <end position="128"/>
    </location>
</feature>
<reference evidence="7" key="1">
    <citation type="journal article" date="2019" name="Int. J. Syst. Evol. Microbiol.">
        <title>The Global Catalogue of Microorganisms (GCM) 10K type strain sequencing project: providing services to taxonomists for standard genome sequencing and annotation.</title>
        <authorList>
            <consortium name="The Broad Institute Genomics Platform"/>
            <consortium name="The Broad Institute Genome Sequencing Center for Infectious Disease"/>
            <person name="Wu L."/>
            <person name="Ma J."/>
        </authorList>
    </citation>
    <scope>NUCLEOTIDE SEQUENCE [LARGE SCALE GENOMIC DNA]</scope>
    <source>
        <strain evidence="7">JCM 14370</strain>
    </source>
</reference>
<evidence type="ECO:0000259" key="4">
    <source>
        <dbReference type="PROSITE" id="PS50995"/>
    </source>
</evidence>
<evidence type="ECO:0000313" key="7">
    <source>
        <dbReference type="Proteomes" id="UP000632222"/>
    </source>
</evidence>
<evidence type="ECO:0000256" key="3">
    <source>
        <dbReference type="ARBA" id="ARBA00023163"/>
    </source>
</evidence>
<dbReference type="CDD" id="cd04301">
    <property type="entry name" value="NAT_SF"/>
    <property type="match status" value="1"/>
</dbReference>
<keyword evidence="2" id="KW-0238">DNA-binding</keyword>
<dbReference type="NCBIfam" id="NF040501">
    <property type="entry name" value="resist_ArsN2"/>
    <property type="match status" value="1"/>
</dbReference>
<dbReference type="Pfam" id="PF00583">
    <property type="entry name" value="Acetyltransf_1"/>
    <property type="match status" value="1"/>
</dbReference>
<dbReference type="RefSeq" id="WP_189007273.1">
    <property type="nucleotide sequence ID" value="NZ_BMOD01000027.1"/>
</dbReference>
<dbReference type="InterPro" id="IPR036388">
    <property type="entry name" value="WH-like_DNA-bd_sf"/>
</dbReference>
<dbReference type="PANTHER" id="PTHR42756:SF1">
    <property type="entry name" value="TRANSCRIPTIONAL REPRESSOR OF EMRAB OPERON"/>
    <property type="match status" value="1"/>
</dbReference>
<dbReference type="PROSITE" id="PS50995">
    <property type="entry name" value="HTH_MARR_2"/>
    <property type="match status" value="1"/>
</dbReference>
<evidence type="ECO:0000256" key="1">
    <source>
        <dbReference type="ARBA" id="ARBA00023015"/>
    </source>
</evidence>
<sequence length="292" mass="33391">MPIQAATPADWPRIEALLSRLQLPLQGAQEYLSHFWLQEDQQELQAVAGLELHGDFGLLRSVAVAPEHQNHRHGTALVQHLIQQARQQNLHTLFLLTTTAERYFQKFGFQRILRADLPPEVLASEELQGACPQSATVMQLQLRENLAADLLRQVTRLHYQLQQRGTSAGSSESLTRCHILSELGRSQKMTLRQLVDRLRLDKAWLSRNVEHLLQEGVICKTPHQTDRRASWIELTSKGQQQLEQLNSTLNAQTRRILSHIPEPEHPHIQNALTLLYSALQAEWQDQPERTPS</sequence>
<protein>
    <recommendedName>
        <fullName evidence="8">MarR family transcriptional regulator</fullName>
    </recommendedName>
</protein>
<dbReference type="PROSITE" id="PS51186">
    <property type="entry name" value="GNAT"/>
    <property type="match status" value="1"/>
</dbReference>
<keyword evidence="7" id="KW-1185">Reference proteome</keyword>
<proteinExistence type="predicted"/>
<dbReference type="InterPro" id="IPR000835">
    <property type="entry name" value="HTH_MarR-typ"/>
</dbReference>
<name>A0ABQ2DCT3_9DEIO</name>
<gene>
    <name evidence="6" type="ORF">GCM10008938_44560</name>
</gene>
<evidence type="ECO:0000259" key="5">
    <source>
        <dbReference type="PROSITE" id="PS51186"/>
    </source>
</evidence>
<evidence type="ECO:0000256" key="2">
    <source>
        <dbReference type="ARBA" id="ARBA00023125"/>
    </source>
</evidence>
<keyword evidence="1" id="KW-0805">Transcription regulation</keyword>
<evidence type="ECO:0008006" key="8">
    <source>
        <dbReference type="Google" id="ProtNLM"/>
    </source>
</evidence>
<dbReference type="InterPro" id="IPR036390">
    <property type="entry name" value="WH_DNA-bd_sf"/>
</dbReference>
<dbReference type="Gene3D" id="1.10.10.10">
    <property type="entry name" value="Winged helix-like DNA-binding domain superfamily/Winged helix DNA-binding domain"/>
    <property type="match status" value="1"/>
</dbReference>
<keyword evidence="3" id="KW-0804">Transcription</keyword>
<organism evidence="6 7">
    <name type="scientific">Deinococcus roseus</name>
    <dbReference type="NCBI Taxonomy" id="392414"/>
    <lineage>
        <taxon>Bacteria</taxon>
        <taxon>Thermotogati</taxon>
        <taxon>Deinococcota</taxon>
        <taxon>Deinococci</taxon>
        <taxon>Deinococcales</taxon>
        <taxon>Deinococcaceae</taxon>
        <taxon>Deinococcus</taxon>
    </lineage>
</organism>
<dbReference type="EMBL" id="BMOD01000027">
    <property type="protein sequence ID" value="GGJ53619.1"/>
    <property type="molecule type" value="Genomic_DNA"/>
</dbReference>
<dbReference type="SUPFAM" id="SSF55729">
    <property type="entry name" value="Acyl-CoA N-acyltransferases (Nat)"/>
    <property type="match status" value="1"/>
</dbReference>
<dbReference type="Gene3D" id="3.40.630.30">
    <property type="match status" value="1"/>
</dbReference>
<dbReference type="InterPro" id="IPR016181">
    <property type="entry name" value="Acyl_CoA_acyltransferase"/>
</dbReference>
<dbReference type="InterPro" id="IPR000182">
    <property type="entry name" value="GNAT_dom"/>
</dbReference>
<dbReference type="SMART" id="SM00347">
    <property type="entry name" value="HTH_MARR"/>
    <property type="match status" value="1"/>
</dbReference>
<evidence type="ECO:0000313" key="6">
    <source>
        <dbReference type="EMBL" id="GGJ53619.1"/>
    </source>
</evidence>
<dbReference type="Proteomes" id="UP000632222">
    <property type="component" value="Unassembled WGS sequence"/>
</dbReference>
<dbReference type="Pfam" id="PF01047">
    <property type="entry name" value="MarR"/>
    <property type="match status" value="1"/>
</dbReference>
<dbReference type="SUPFAM" id="SSF46785">
    <property type="entry name" value="Winged helix' DNA-binding domain"/>
    <property type="match status" value="1"/>
</dbReference>
<feature type="domain" description="HTH marR-type" evidence="4">
    <location>
        <begin position="143"/>
        <end position="277"/>
    </location>
</feature>
<comment type="caution">
    <text evidence="6">The sequence shown here is derived from an EMBL/GenBank/DDBJ whole genome shotgun (WGS) entry which is preliminary data.</text>
</comment>
<dbReference type="PANTHER" id="PTHR42756">
    <property type="entry name" value="TRANSCRIPTIONAL REGULATOR, MARR"/>
    <property type="match status" value="1"/>
</dbReference>